<feature type="domain" description="Sdz-33 F-box" evidence="2">
    <location>
        <begin position="298"/>
        <end position="355"/>
    </location>
</feature>
<dbReference type="Pfam" id="PF07735">
    <property type="entry name" value="FBA_2"/>
    <property type="match status" value="2"/>
</dbReference>
<feature type="domain" description="F-box" evidence="1">
    <location>
        <begin position="130"/>
        <end position="167"/>
    </location>
</feature>
<dbReference type="Pfam" id="PF00646">
    <property type="entry name" value="F-box"/>
    <property type="match status" value="2"/>
</dbReference>
<dbReference type="HOGENOM" id="CLU_342029_0_0_1"/>
<dbReference type="OrthoDB" id="5799218at2759"/>
<dbReference type="InterPro" id="IPR001810">
    <property type="entry name" value="F-box_dom"/>
</dbReference>
<evidence type="ECO:0008006" key="5">
    <source>
        <dbReference type="Google" id="ProtNLM"/>
    </source>
</evidence>
<dbReference type="OMA" id="GMDIERK"/>
<keyword evidence="4" id="KW-1185">Reference proteome</keyword>
<proteinExistence type="predicted"/>
<evidence type="ECO:0000259" key="1">
    <source>
        <dbReference type="Pfam" id="PF00646"/>
    </source>
</evidence>
<dbReference type="eggNOG" id="ENOG502THJ8">
    <property type="taxonomic scope" value="Eukaryota"/>
</dbReference>
<evidence type="ECO:0000313" key="3">
    <source>
        <dbReference type="EMBL" id="EGT51183.1"/>
    </source>
</evidence>
<name>G0N2Z0_CAEBE</name>
<protein>
    <recommendedName>
        <fullName evidence="5">F-box domain-containing protein</fullName>
    </recommendedName>
</protein>
<dbReference type="Proteomes" id="UP000008068">
    <property type="component" value="Unassembled WGS sequence"/>
</dbReference>
<feature type="domain" description="F-box" evidence="1">
    <location>
        <begin position="455"/>
        <end position="492"/>
    </location>
</feature>
<dbReference type="PANTHER" id="PTHR21503">
    <property type="entry name" value="F-BOX-CONTAINING HYPOTHETICAL PROTEIN C.ELEGANS"/>
    <property type="match status" value="1"/>
</dbReference>
<dbReference type="InterPro" id="IPR012885">
    <property type="entry name" value="F-box_Sdz-33"/>
</dbReference>
<reference evidence="4" key="1">
    <citation type="submission" date="2011-07" db="EMBL/GenBank/DDBJ databases">
        <authorList>
            <consortium name="Caenorhabditis brenneri Sequencing and Analysis Consortium"/>
            <person name="Wilson R.K."/>
        </authorList>
    </citation>
    <scope>NUCLEOTIDE SEQUENCE [LARGE SCALE GENOMIC DNA]</scope>
    <source>
        <strain evidence="4">PB2801</strain>
    </source>
</reference>
<organism evidence="4">
    <name type="scientific">Caenorhabditis brenneri</name>
    <name type="common">Nematode worm</name>
    <dbReference type="NCBI Taxonomy" id="135651"/>
    <lineage>
        <taxon>Eukaryota</taxon>
        <taxon>Metazoa</taxon>
        <taxon>Ecdysozoa</taxon>
        <taxon>Nematoda</taxon>
        <taxon>Chromadorea</taxon>
        <taxon>Rhabditida</taxon>
        <taxon>Rhabditina</taxon>
        <taxon>Rhabditomorpha</taxon>
        <taxon>Rhabditoidea</taxon>
        <taxon>Rhabditidae</taxon>
        <taxon>Peloderinae</taxon>
        <taxon>Caenorhabditis</taxon>
    </lineage>
</organism>
<accession>G0N2Z0</accession>
<sequence length="829" mass="97325">MAHRIFNQDLVKFIDNWLNSDNRKLEAMIVEKCISTSILFDKDSVLAHFDSKPWDPKRRAGRFLYPDGWRVLERDDPADSTNGMDIERKSDGMLATVIIKPRQFKFFVWHQRFPDPDKNKPMVKPPVMLLLKFPYLIQVEIIRNLELYEYFFLGLCSKKTRIMLRNSGVVKYDNAVIHTIYSTLQVQKFACHGQNVVIISTHPDLQIPILWCKSKHKTLLPMALHYYICEVFHLFTDIQICSSRFSHLSDFPDTLEVDNLHECGKKSEIFFEKINIRNGLGLSEDDALLNTGHKNWSVKHLWIGYSTRITVDHLSAFRGSTAVFEWASSIFNQDLVKFIDNWLNSDNRKLEAMMIEKSVADTRLFDKDSVLAHFDSKQWDPKRRAGRFLYPDGWRVLERDDPADSTNGMDIERKSDGMLATVIIKPRQFKFFVWHQRFPDPDKNKPMVKPPVMLLLKFPYLIQVEIIRNLELYEYFFLGLCSKKTRKMLRNSGVVKYDNAVIHTIDSTLQVQKFACHGQNVVMYSAKNDRKNMHLRHEIPFWSGQIRLWYRGNIIRCRISTHPDLQIPILWCESKHRTLLPMALHSYICKIFHLFTEVQILFRFSHLSDFPDTLEVDNLLEWASEPAENAGNFFEKINIRNGLSLANDDLVLNTNLRVWSVKHLWIGFSIRITVDHLCAFRGSTAVFEMAHRIFNQDLVKFIDNWLNSDNRKLEAMIVEKCISTWILFDKDSVLAHFDSKQWDPKRRAGRFLYPDGWRVLERDDPADSTNGMDIERKSDGMLATVIIKPRQFKFFVWHQRFPDPDKNKPMVKPPVVGEQKWMMVGSIFF</sequence>
<gene>
    <name evidence="3" type="ORF">CAEBREN_18513</name>
</gene>
<evidence type="ECO:0000259" key="2">
    <source>
        <dbReference type="Pfam" id="PF07735"/>
    </source>
</evidence>
<evidence type="ECO:0000313" key="4">
    <source>
        <dbReference type="Proteomes" id="UP000008068"/>
    </source>
</evidence>
<feature type="domain" description="Sdz-33 F-box" evidence="2">
    <location>
        <begin position="661"/>
        <end position="716"/>
    </location>
</feature>
<dbReference type="PANTHER" id="PTHR21503:SF8">
    <property type="entry name" value="F-BOX ASSOCIATED DOMAIN-CONTAINING PROTEIN-RELATED"/>
    <property type="match status" value="1"/>
</dbReference>
<dbReference type="EMBL" id="GL379832">
    <property type="protein sequence ID" value="EGT51183.1"/>
    <property type="molecule type" value="Genomic_DNA"/>
</dbReference>
<dbReference type="AlphaFoldDB" id="G0N2Z0"/>
<dbReference type="InParanoid" id="G0N2Z0"/>